<evidence type="ECO:0000259" key="2">
    <source>
        <dbReference type="PROSITE" id="PS50206"/>
    </source>
</evidence>
<feature type="domain" description="Rhodanese" evidence="2">
    <location>
        <begin position="15"/>
        <end position="101"/>
    </location>
</feature>
<protein>
    <recommendedName>
        <fullName evidence="2">Rhodanese domain-containing protein</fullName>
    </recommendedName>
</protein>
<proteinExistence type="predicted"/>
<comment type="caution">
    <text evidence="3">The sequence shown here is derived from an EMBL/GenBank/DDBJ whole genome shotgun (WGS) entry which is preliminary data.</text>
</comment>
<keyword evidence="1" id="KW-0472">Membrane</keyword>
<evidence type="ECO:0000256" key="1">
    <source>
        <dbReference type="SAM" id="Phobius"/>
    </source>
</evidence>
<evidence type="ECO:0000313" key="3">
    <source>
        <dbReference type="EMBL" id="PTD15804.1"/>
    </source>
</evidence>
<dbReference type="Proteomes" id="UP000241206">
    <property type="component" value="Unassembled WGS sequence"/>
</dbReference>
<name>A0A2T4HJ30_9SPHN</name>
<dbReference type="AlphaFoldDB" id="A0A2T4HJ30"/>
<feature type="transmembrane region" description="Helical" evidence="1">
    <location>
        <begin position="113"/>
        <end position="135"/>
    </location>
</feature>
<dbReference type="Pfam" id="PF11127">
    <property type="entry name" value="YgaP-like_TM"/>
    <property type="match status" value="1"/>
</dbReference>
<organism evidence="3 4">
    <name type="scientific">Edaphosphingomonas fennica</name>
    <dbReference type="NCBI Taxonomy" id="114404"/>
    <lineage>
        <taxon>Bacteria</taxon>
        <taxon>Pseudomonadati</taxon>
        <taxon>Pseudomonadota</taxon>
        <taxon>Alphaproteobacteria</taxon>
        <taxon>Sphingomonadales</taxon>
        <taxon>Rhizorhabdaceae</taxon>
        <taxon>Edaphosphingomonas</taxon>
    </lineage>
</organism>
<dbReference type="PANTHER" id="PTHR44086:SF10">
    <property type="entry name" value="THIOSULFATE SULFURTRANSFERASE_RHODANESE-LIKE DOMAIN-CONTAINING PROTEIN 3"/>
    <property type="match status" value="1"/>
</dbReference>
<evidence type="ECO:0000313" key="4">
    <source>
        <dbReference type="Proteomes" id="UP000241206"/>
    </source>
</evidence>
<dbReference type="PANTHER" id="PTHR44086">
    <property type="entry name" value="THIOSULFATE SULFURTRANSFERASE RDL2, MITOCHONDRIAL-RELATED"/>
    <property type="match status" value="1"/>
</dbReference>
<dbReference type="GO" id="GO:0004792">
    <property type="term" value="F:thiosulfate-cyanide sulfurtransferase activity"/>
    <property type="evidence" value="ECO:0007669"/>
    <property type="project" value="TreeGrafter"/>
</dbReference>
<keyword evidence="1" id="KW-0812">Transmembrane</keyword>
<gene>
    <name evidence="3" type="ORF">CV103_21980</name>
</gene>
<dbReference type="SMART" id="SM00450">
    <property type="entry name" value="RHOD"/>
    <property type="match status" value="1"/>
</dbReference>
<dbReference type="EMBL" id="PHHF01000087">
    <property type="protein sequence ID" value="PTD15804.1"/>
    <property type="molecule type" value="Genomic_DNA"/>
</dbReference>
<dbReference type="Gene3D" id="6.10.140.1340">
    <property type="match status" value="1"/>
</dbReference>
<feature type="transmembrane region" description="Helical" evidence="1">
    <location>
        <begin position="141"/>
        <end position="161"/>
    </location>
</feature>
<keyword evidence="1" id="KW-1133">Transmembrane helix</keyword>
<dbReference type="Pfam" id="PF00581">
    <property type="entry name" value="Rhodanese"/>
    <property type="match status" value="1"/>
</dbReference>
<keyword evidence="4" id="KW-1185">Reference proteome</keyword>
<dbReference type="RefSeq" id="WP_107396244.1">
    <property type="nucleotide sequence ID" value="NZ_PHHF01000087.1"/>
</dbReference>
<accession>A0A2T4HJ30</accession>
<dbReference type="InterPro" id="IPR036873">
    <property type="entry name" value="Rhodanese-like_dom_sf"/>
</dbReference>
<reference evidence="3 4" key="1">
    <citation type="submission" date="2017-11" db="EMBL/GenBank/DDBJ databases">
        <title>Sphingomonas oleivorans sp. nov., isolated from oil-contaminated soil.</title>
        <authorList>
            <person name="Wang L."/>
            <person name="Chen L."/>
        </authorList>
    </citation>
    <scope>NUCLEOTIDE SEQUENCE [LARGE SCALE GENOMIC DNA]</scope>
    <source>
        <strain evidence="3 4">K101</strain>
    </source>
</reference>
<dbReference type="InterPro" id="IPR001763">
    <property type="entry name" value="Rhodanese-like_dom"/>
</dbReference>
<dbReference type="Gene3D" id="3.40.250.10">
    <property type="entry name" value="Rhodanese-like domain"/>
    <property type="match status" value="1"/>
</dbReference>
<dbReference type="InterPro" id="IPR021309">
    <property type="entry name" value="YgaP-like_TM"/>
</dbReference>
<dbReference type="PROSITE" id="PS50206">
    <property type="entry name" value="RHODANESE_3"/>
    <property type="match status" value="1"/>
</dbReference>
<sequence length="171" mass="17721">MAVGSMTPAEARAALQGGATLIDVRGRDEYARERIEGAVNLPLADLGAQALPSGPLIFHCRSGMRTKGCGPALEAAAKGAPCHVLDGGLDAWKASGFETVIDRGQPLEIGRQVQLAAGSLVLLGVVLGVFVIPAFLLLSAFVGTGLMFAGATGWCGLAHLFRRMPWNRGLA</sequence>
<dbReference type="SUPFAM" id="SSF52821">
    <property type="entry name" value="Rhodanese/Cell cycle control phosphatase"/>
    <property type="match status" value="1"/>
</dbReference>